<gene>
    <name evidence="3" type="ORF">FZD51_13775</name>
</gene>
<proteinExistence type="inferred from homology"/>
<protein>
    <submittedName>
        <fullName evidence="3">Metallophosphoesterase family protein</fullName>
    </submittedName>
</protein>
<dbReference type="SUPFAM" id="SSF56300">
    <property type="entry name" value="Metallo-dependent phosphatases"/>
    <property type="match status" value="1"/>
</dbReference>
<evidence type="ECO:0000259" key="2">
    <source>
        <dbReference type="Pfam" id="PF12850"/>
    </source>
</evidence>
<evidence type="ECO:0000313" key="3">
    <source>
        <dbReference type="EMBL" id="TYS47984.1"/>
    </source>
</evidence>
<dbReference type="PANTHER" id="PTHR42850:SF2">
    <property type="entry name" value="BLL5683 PROTEIN"/>
    <property type="match status" value="1"/>
</dbReference>
<dbReference type="AlphaFoldDB" id="A0A5D4RDB6"/>
<dbReference type="Gene3D" id="3.60.21.10">
    <property type="match status" value="1"/>
</dbReference>
<feature type="domain" description="Calcineurin-like phosphoesterase" evidence="2">
    <location>
        <begin position="1"/>
        <end position="193"/>
    </location>
</feature>
<evidence type="ECO:0000313" key="4">
    <source>
        <dbReference type="Proteomes" id="UP000322139"/>
    </source>
</evidence>
<reference evidence="3 4" key="1">
    <citation type="submission" date="2019-08" db="EMBL/GenBank/DDBJ databases">
        <title>Bacillus genomes from the desert of Cuatro Cienegas, Coahuila.</title>
        <authorList>
            <person name="Olmedo-Alvarez G."/>
        </authorList>
    </citation>
    <scope>NUCLEOTIDE SEQUENCE [LARGE SCALE GENOMIC DNA]</scope>
    <source>
        <strain evidence="3 4">CH446_14T</strain>
    </source>
</reference>
<dbReference type="PIRSF" id="PIRSF000883">
    <property type="entry name" value="Pesterase_MJ0912"/>
    <property type="match status" value="1"/>
</dbReference>
<organism evidence="3 4">
    <name type="scientific">Bacillus infantis</name>
    <dbReference type="NCBI Taxonomy" id="324767"/>
    <lineage>
        <taxon>Bacteria</taxon>
        <taxon>Bacillati</taxon>
        <taxon>Bacillota</taxon>
        <taxon>Bacilli</taxon>
        <taxon>Bacillales</taxon>
        <taxon>Bacillaceae</taxon>
        <taxon>Bacillus</taxon>
    </lineage>
</organism>
<dbReference type="GO" id="GO:0005737">
    <property type="term" value="C:cytoplasm"/>
    <property type="evidence" value="ECO:0007669"/>
    <property type="project" value="TreeGrafter"/>
</dbReference>
<dbReference type="InterPro" id="IPR029052">
    <property type="entry name" value="Metallo-depent_PP-like"/>
</dbReference>
<dbReference type="EMBL" id="VTER01000006">
    <property type="protein sequence ID" value="TYS47984.1"/>
    <property type="molecule type" value="Genomic_DNA"/>
</dbReference>
<evidence type="ECO:0000256" key="1">
    <source>
        <dbReference type="ARBA" id="ARBA00008950"/>
    </source>
</evidence>
<dbReference type="PANTHER" id="PTHR42850">
    <property type="entry name" value="METALLOPHOSPHOESTERASE"/>
    <property type="match status" value="1"/>
</dbReference>
<dbReference type="RefSeq" id="WP_148975297.1">
    <property type="nucleotide sequence ID" value="NZ_VTER01000006.1"/>
</dbReference>
<dbReference type="InterPro" id="IPR011152">
    <property type="entry name" value="Pesterase_MJ0912"/>
</dbReference>
<name>A0A5D4RDB6_9BACI</name>
<sequence length="248" mass="28318">MSIAVISDIHGNITALDRVLDYLEERKIEKIFCLGDLVGKGPNSKKAIERVQENCEVVVRGNWDDFIQKPADFADLQWHQEQIGKEGMDYLSTLPFHHDFKMSGKYVRLFHASAKSIYHRVVPMRHPIEEREAMFGNSEFIDEDKRGMIPDVVGYGDIHAAMLEPIDPKKVLFNTGSVGNPLDVPEASFVILHGTYLSEEPAPFSIEMVRLPYDIEKEISRAREMGMPNLEPYALELREAIYRGRQKA</sequence>
<dbReference type="InterPro" id="IPR024654">
    <property type="entry name" value="Calcineurin-like_PHP_lpxH"/>
</dbReference>
<dbReference type="InterPro" id="IPR050126">
    <property type="entry name" value="Ap4A_hydrolase"/>
</dbReference>
<comment type="similarity">
    <text evidence="1">Belongs to the metallophosphoesterase superfamily. YfcE family.</text>
</comment>
<dbReference type="GO" id="GO:0016791">
    <property type="term" value="F:phosphatase activity"/>
    <property type="evidence" value="ECO:0007669"/>
    <property type="project" value="TreeGrafter"/>
</dbReference>
<accession>A0A5D4RDB6</accession>
<dbReference type="Pfam" id="PF12850">
    <property type="entry name" value="Metallophos_2"/>
    <property type="match status" value="1"/>
</dbReference>
<comment type="caution">
    <text evidence="3">The sequence shown here is derived from an EMBL/GenBank/DDBJ whole genome shotgun (WGS) entry which is preliminary data.</text>
</comment>
<dbReference type="Proteomes" id="UP000322139">
    <property type="component" value="Unassembled WGS sequence"/>
</dbReference>